<keyword evidence="1" id="KW-0812">Transmembrane</keyword>
<proteinExistence type="predicted"/>
<organism evidence="2 3">
    <name type="scientific">Pieris brassicae</name>
    <name type="common">White butterfly</name>
    <name type="synonym">Large white butterfly</name>
    <dbReference type="NCBI Taxonomy" id="7116"/>
    <lineage>
        <taxon>Eukaryota</taxon>
        <taxon>Metazoa</taxon>
        <taxon>Ecdysozoa</taxon>
        <taxon>Arthropoda</taxon>
        <taxon>Hexapoda</taxon>
        <taxon>Insecta</taxon>
        <taxon>Pterygota</taxon>
        <taxon>Neoptera</taxon>
        <taxon>Endopterygota</taxon>
        <taxon>Lepidoptera</taxon>
        <taxon>Glossata</taxon>
        <taxon>Ditrysia</taxon>
        <taxon>Papilionoidea</taxon>
        <taxon>Pieridae</taxon>
        <taxon>Pierinae</taxon>
        <taxon>Pieris</taxon>
    </lineage>
</organism>
<feature type="transmembrane region" description="Helical" evidence="1">
    <location>
        <begin position="51"/>
        <end position="69"/>
    </location>
</feature>
<evidence type="ECO:0000313" key="3">
    <source>
        <dbReference type="Proteomes" id="UP001152562"/>
    </source>
</evidence>
<comment type="caution">
    <text evidence="2">The sequence shown here is derived from an EMBL/GenBank/DDBJ whole genome shotgun (WGS) entry which is preliminary data.</text>
</comment>
<dbReference type="AlphaFoldDB" id="A0A9P0T678"/>
<gene>
    <name evidence="2" type="ORF">PIBRA_LOCUS2386</name>
</gene>
<name>A0A9P0T678_PIEBR</name>
<reference evidence="2" key="1">
    <citation type="submission" date="2022-05" db="EMBL/GenBank/DDBJ databases">
        <authorList>
            <person name="Okamura Y."/>
        </authorList>
    </citation>
    <scope>NUCLEOTIDE SEQUENCE</scope>
</reference>
<dbReference type="Proteomes" id="UP001152562">
    <property type="component" value="Unassembled WGS sequence"/>
</dbReference>
<protein>
    <submittedName>
        <fullName evidence="2">Uncharacterized protein</fullName>
    </submittedName>
</protein>
<sequence length="181" mass="19164">MNFKYAIVKFRQLVYKLAIEEIKLDISATSSRYHLSSPTVRHHNLLNMQKFVLFAAFVACAAAAPGVLLHQTPVVAVHSPVVHTVPVVGSKTTITKSSQVVSHGSPVVHAVHTPVVATYPVVKSVVTPVVHAPVVHAPVVHAPVVHAVAPVVVKTVPSAVAHSSSVVHHSPIKALPVIAIH</sequence>
<accession>A0A9P0T678</accession>
<dbReference type="EMBL" id="CALOZG010000003">
    <property type="protein sequence ID" value="CAH3996541.1"/>
    <property type="molecule type" value="Genomic_DNA"/>
</dbReference>
<keyword evidence="1" id="KW-1133">Transmembrane helix</keyword>
<keyword evidence="3" id="KW-1185">Reference proteome</keyword>
<evidence type="ECO:0000313" key="2">
    <source>
        <dbReference type="EMBL" id="CAH3996541.1"/>
    </source>
</evidence>
<keyword evidence="1" id="KW-0472">Membrane</keyword>
<evidence type="ECO:0000256" key="1">
    <source>
        <dbReference type="SAM" id="Phobius"/>
    </source>
</evidence>